<sequence>MADYEGVGGLLPPDEREKLSVRLQHAVSAFVDSPRGAVEEADEVLHETVNRLTKTLAHRRRTIRTAWQSMGEGEERTADTEQLRLALRDYRETAERLLRL</sequence>
<dbReference type="EMBL" id="LOHS01000018">
    <property type="protein sequence ID" value="OAH16397.1"/>
    <property type="molecule type" value="Genomic_DNA"/>
</dbReference>
<protein>
    <submittedName>
        <fullName evidence="1">Uncharacterized protein</fullName>
    </submittedName>
</protein>
<dbReference type="STRING" id="1716141.STSP_01890"/>
<dbReference type="PATRIC" id="fig|1716141.3.peg.201"/>
<evidence type="ECO:0000313" key="2">
    <source>
        <dbReference type="Proteomes" id="UP000077381"/>
    </source>
</evidence>
<organism evidence="1 2">
    <name type="scientific">Streptomyces jeddahensis</name>
    <dbReference type="NCBI Taxonomy" id="1716141"/>
    <lineage>
        <taxon>Bacteria</taxon>
        <taxon>Bacillati</taxon>
        <taxon>Actinomycetota</taxon>
        <taxon>Actinomycetes</taxon>
        <taxon>Kitasatosporales</taxon>
        <taxon>Streptomycetaceae</taxon>
        <taxon>Streptomyces</taxon>
    </lineage>
</organism>
<comment type="caution">
    <text evidence="1">The sequence shown here is derived from an EMBL/GenBank/DDBJ whole genome shotgun (WGS) entry which is preliminary data.</text>
</comment>
<proteinExistence type="predicted"/>
<dbReference type="Proteomes" id="UP000077381">
    <property type="component" value="Unassembled WGS sequence"/>
</dbReference>
<dbReference type="AlphaFoldDB" id="A0A177I0C9"/>
<keyword evidence="2" id="KW-1185">Reference proteome</keyword>
<reference evidence="1 2" key="1">
    <citation type="submission" date="2015-12" db="EMBL/GenBank/DDBJ databases">
        <title>Genome sequence of Streptomyces sp. G25.</title>
        <authorList>
            <person name="Poehlein A."/>
            <person name="Roettig A."/>
            <person name="Hiessl S."/>
            <person name="Hauschild P."/>
            <person name="Schauer J."/>
            <person name="Madkour M.H."/>
            <person name="Al-Ansari A.M."/>
            <person name="Almakishah N.H."/>
            <person name="Steinbuechel A."/>
            <person name="Daniel R."/>
        </authorList>
    </citation>
    <scope>NUCLEOTIDE SEQUENCE [LARGE SCALE GENOMIC DNA]</scope>
    <source>
        <strain evidence="2">G25(2015)</strain>
    </source>
</reference>
<evidence type="ECO:0000313" key="1">
    <source>
        <dbReference type="EMBL" id="OAH16397.1"/>
    </source>
</evidence>
<gene>
    <name evidence="1" type="ORF">STSP_01890</name>
</gene>
<dbReference type="RefSeq" id="WP_067270689.1">
    <property type="nucleotide sequence ID" value="NZ_LOHS01000018.1"/>
</dbReference>
<accession>A0A177I0C9</accession>
<name>A0A177I0C9_9ACTN</name>
<dbReference type="OrthoDB" id="3217284at2"/>